<dbReference type="RefSeq" id="WP_238253122.1">
    <property type="nucleotide sequence ID" value="NZ_BPQX01000069.1"/>
</dbReference>
<feature type="chain" id="PRO_5046431591" evidence="1">
    <location>
        <begin position="20"/>
        <end position="235"/>
    </location>
</feature>
<dbReference type="EMBL" id="JAUSVV010000001">
    <property type="protein sequence ID" value="MDQ0441128.1"/>
    <property type="molecule type" value="Genomic_DNA"/>
</dbReference>
<dbReference type="InterPro" id="IPR052022">
    <property type="entry name" value="26kDa_periplasmic_antigen"/>
</dbReference>
<gene>
    <name evidence="2" type="ORF">QO016_000605</name>
</gene>
<evidence type="ECO:0000256" key="1">
    <source>
        <dbReference type="SAM" id="SignalP"/>
    </source>
</evidence>
<keyword evidence="1" id="KW-0732">Signal</keyword>
<organism evidence="2 3">
    <name type="scientific">Methylobacterium persicinum</name>
    <dbReference type="NCBI Taxonomy" id="374426"/>
    <lineage>
        <taxon>Bacteria</taxon>
        <taxon>Pseudomonadati</taxon>
        <taxon>Pseudomonadota</taxon>
        <taxon>Alphaproteobacteria</taxon>
        <taxon>Hyphomicrobiales</taxon>
        <taxon>Methylobacteriaceae</taxon>
        <taxon>Methylobacterium</taxon>
    </lineage>
</organism>
<feature type="signal peptide" evidence="1">
    <location>
        <begin position="1"/>
        <end position="19"/>
    </location>
</feature>
<name>A0ABU0HFM5_9HYPH</name>
<protein>
    <submittedName>
        <fullName evidence="2">Uncharacterized protein YggE</fullName>
    </submittedName>
</protein>
<dbReference type="PANTHER" id="PTHR34387">
    <property type="entry name" value="SLR1258 PROTEIN"/>
    <property type="match status" value="1"/>
</dbReference>
<sequence>MRAAPFVLVLVSLAGAAAADEAPCERHISVTGHATSTRAPDFAEVVVGVETKGANAAAALDATSKAVAGVSALARDLGIPPADIVTAAVTLRPATRTVVRPGGGYSEEPDGYAAGNVVRVRLSDMGRLGDLLRRAVEGGANRIDSLTFGLRDPDGAMASLQAAAAKDARARAAALAEAVGATLGPLCTLNTLGASPQPYAMRTMAMASPKAMPVPVESGTVDTEASVNAVFALAP</sequence>
<dbReference type="InterPro" id="IPR007497">
    <property type="entry name" value="SIMPL/DUF541"/>
</dbReference>
<dbReference type="Pfam" id="PF04402">
    <property type="entry name" value="SIMPL"/>
    <property type="match status" value="1"/>
</dbReference>
<comment type="caution">
    <text evidence="2">The sequence shown here is derived from an EMBL/GenBank/DDBJ whole genome shotgun (WGS) entry which is preliminary data.</text>
</comment>
<evidence type="ECO:0000313" key="2">
    <source>
        <dbReference type="EMBL" id="MDQ0441128.1"/>
    </source>
</evidence>
<proteinExistence type="predicted"/>
<dbReference type="Gene3D" id="3.30.110.170">
    <property type="entry name" value="Protein of unknown function (DUF541), domain 1"/>
    <property type="match status" value="1"/>
</dbReference>
<evidence type="ECO:0000313" key="3">
    <source>
        <dbReference type="Proteomes" id="UP001236369"/>
    </source>
</evidence>
<dbReference type="PANTHER" id="PTHR34387:SF2">
    <property type="entry name" value="SLR1258 PROTEIN"/>
    <property type="match status" value="1"/>
</dbReference>
<accession>A0ABU0HFM5</accession>
<dbReference type="Gene3D" id="3.30.70.2970">
    <property type="entry name" value="Protein of unknown function (DUF541), domain 2"/>
    <property type="match status" value="1"/>
</dbReference>
<reference evidence="2 3" key="1">
    <citation type="submission" date="2023-07" db="EMBL/GenBank/DDBJ databases">
        <title>Genomic Encyclopedia of Type Strains, Phase IV (KMG-IV): sequencing the most valuable type-strain genomes for metagenomic binning, comparative biology and taxonomic classification.</title>
        <authorList>
            <person name="Goeker M."/>
        </authorList>
    </citation>
    <scope>NUCLEOTIDE SEQUENCE [LARGE SCALE GENOMIC DNA]</scope>
    <source>
        <strain evidence="2 3">DSM 19562</strain>
    </source>
</reference>
<dbReference type="Proteomes" id="UP001236369">
    <property type="component" value="Unassembled WGS sequence"/>
</dbReference>
<keyword evidence="3" id="KW-1185">Reference proteome</keyword>